<dbReference type="GO" id="GO:0008756">
    <property type="term" value="F:o-succinylbenzoate-CoA ligase activity"/>
    <property type="evidence" value="ECO:0007669"/>
    <property type="project" value="UniProtKB-UniRule"/>
</dbReference>
<dbReference type="Proteomes" id="UP000014113">
    <property type="component" value="Unassembled WGS sequence"/>
</dbReference>
<dbReference type="EC" id="6.2.1.26" evidence="5"/>
<keyword evidence="4 5" id="KW-0067">ATP-binding</keyword>
<evidence type="ECO:0000256" key="5">
    <source>
        <dbReference type="HAMAP-Rule" id="MF_00731"/>
    </source>
</evidence>
<proteinExistence type="inferred from homology"/>
<comment type="caution">
    <text evidence="8">The sequence shown here is derived from an EMBL/GenBank/DDBJ whole genome shotgun (WGS) entry which is preliminary data.</text>
</comment>
<accession>S1NS96</accession>
<dbReference type="AlphaFoldDB" id="S1NS96"/>
<evidence type="ECO:0000313" key="8">
    <source>
        <dbReference type="EMBL" id="EOW83764.1"/>
    </source>
</evidence>
<dbReference type="GO" id="GO:0006631">
    <property type="term" value="P:fatty acid metabolic process"/>
    <property type="evidence" value="ECO:0007669"/>
    <property type="project" value="TreeGrafter"/>
</dbReference>
<comment type="pathway">
    <text evidence="5">Quinol/quinone metabolism; 1,4-dihydroxy-2-naphthoate biosynthesis; 1,4-dihydroxy-2-naphthoate from chorismate: step 5/7.</text>
</comment>
<keyword evidence="2 5" id="KW-0436">Ligase</keyword>
<dbReference type="InterPro" id="IPR000873">
    <property type="entry name" value="AMP-dep_synth/lig_dom"/>
</dbReference>
<dbReference type="SUPFAM" id="SSF56801">
    <property type="entry name" value="Acetyl-CoA synthetase-like"/>
    <property type="match status" value="1"/>
</dbReference>
<dbReference type="eggNOG" id="COG0318">
    <property type="taxonomic scope" value="Bacteria"/>
</dbReference>
<dbReference type="UniPathway" id="UPA01057">
    <property type="reaction ID" value="UER00166"/>
</dbReference>
<feature type="domain" description="AMP-binding enzyme C-terminal" evidence="7">
    <location>
        <begin position="421"/>
        <end position="498"/>
    </location>
</feature>
<evidence type="ECO:0000313" key="9">
    <source>
        <dbReference type="Proteomes" id="UP000014113"/>
    </source>
</evidence>
<evidence type="ECO:0000256" key="4">
    <source>
        <dbReference type="ARBA" id="ARBA00022840"/>
    </source>
</evidence>
<comment type="similarity">
    <text evidence="5">Belongs to the ATP-dependent AMP-binding enzyme family. MenE subfamily.</text>
</comment>
<organism evidence="8 9">
    <name type="scientific">Enterococcus columbae DSM 7374 = ATCC 51263</name>
    <dbReference type="NCBI Taxonomy" id="1121865"/>
    <lineage>
        <taxon>Bacteria</taxon>
        <taxon>Bacillati</taxon>
        <taxon>Bacillota</taxon>
        <taxon>Bacilli</taxon>
        <taxon>Lactobacillales</taxon>
        <taxon>Enterococcaceae</taxon>
        <taxon>Enterococcus</taxon>
    </lineage>
</organism>
<dbReference type="Pfam" id="PF13193">
    <property type="entry name" value="AMP-binding_C"/>
    <property type="match status" value="1"/>
</dbReference>
<dbReference type="InterPro" id="IPR025110">
    <property type="entry name" value="AMP-bd_C"/>
</dbReference>
<evidence type="ECO:0000256" key="2">
    <source>
        <dbReference type="ARBA" id="ARBA00022598"/>
    </source>
</evidence>
<evidence type="ECO:0000256" key="1">
    <source>
        <dbReference type="ARBA" id="ARBA00022428"/>
    </source>
</evidence>
<dbReference type="HAMAP" id="MF_00731">
    <property type="entry name" value="MenE"/>
    <property type="match status" value="1"/>
</dbReference>
<name>S1NS96_9ENTE</name>
<evidence type="ECO:0000259" key="7">
    <source>
        <dbReference type="Pfam" id="PF13193"/>
    </source>
</evidence>
<protein>
    <recommendedName>
        <fullName evidence="5">2-succinylbenzoate--CoA ligase</fullName>
        <ecNumber evidence="5">6.2.1.26</ecNumber>
    </recommendedName>
    <alternativeName>
        <fullName evidence="5">o-succinylbenzoyl-CoA synthetase</fullName>
        <shortName evidence="5">OSB-CoA synthetase</shortName>
    </alternativeName>
</protein>
<dbReference type="STRING" id="1121865.OMW_02355"/>
<dbReference type="RefSeq" id="WP_016184436.1">
    <property type="nucleotide sequence ID" value="NZ_JXKI01000008.1"/>
</dbReference>
<dbReference type="EMBL" id="ASWJ01000007">
    <property type="protein sequence ID" value="EOW83764.1"/>
    <property type="molecule type" value="Genomic_DNA"/>
</dbReference>
<dbReference type="PATRIC" id="fig|1121865.3.peg.2292"/>
<dbReference type="OrthoDB" id="9762242at2"/>
<dbReference type="UniPathway" id="UPA00079"/>
<dbReference type="GO" id="GO:0031956">
    <property type="term" value="F:medium-chain fatty acid-CoA ligase activity"/>
    <property type="evidence" value="ECO:0007669"/>
    <property type="project" value="TreeGrafter"/>
</dbReference>
<dbReference type="PANTHER" id="PTHR43201">
    <property type="entry name" value="ACYL-COA SYNTHETASE"/>
    <property type="match status" value="1"/>
</dbReference>
<feature type="domain" description="AMP-dependent synthetase/ligase" evidence="6">
    <location>
        <begin position="25"/>
        <end position="372"/>
    </location>
</feature>
<reference evidence="8 9" key="1">
    <citation type="submission" date="2013-03" db="EMBL/GenBank/DDBJ databases">
        <title>The Genome Sequence of Enterococcus columbae ATCC_51263 (PacBio/Illumina hybrid assembly).</title>
        <authorList>
            <consortium name="The Broad Institute Genomics Platform"/>
            <consortium name="The Broad Institute Genome Sequencing Center for Infectious Disease"/>
            <person name="Earl A."/>
            <person name="Russ C."/>
            <person name="Gilmore M."/>
            <person name="Surin D."/>
            <person name="Walker B."/>
            <person name="Young S."/>
            <person name="Zeng Q."/>
            <person name="Gargeya S."/>
            <person name="Fitzgerald M."/>
            <person name="Haas B."/>
            <person name="Abouelleil A."/>
            <person name="Allen A.W."/>
            <person name="Alvarado L."/>
            <person name="Arachchi H.M."/>
            <person name="Berlin A.M."/>
            <person name="Chapman S.B."/>
            <person name="Gainer-Dewar J."/>
            <person name="Goldberg J."/>
            <person name="Griggs A."/>
            <person name="Gujja S."/>
            <person name="Hansen M."/>
            <person name="Howarth C."/>
            <person name="Imamovic A."/>
            <person name="Ireland A."/>
            <person name="Larimer J."/>
            <person name="McCowan C."/>
            <person name="Murphy C."/>
            <person name="Pearson M."/>
            <person name="Poon T.W."/>
            <person name="Priest M."/>
            <person name="Roberts A."/>
            <person name="Saif S."/>
            <person name="Shea T."/>
            <person name="Sisk P."/>
            <person name="Sykes S."/>
            <person name="Wortman J."/>
            <person name="Nusbaum C."/>
            <person name="Birren B."/>
        </authorList>
    </citation>
    <scope>NUCLEOTIDE SEQUENCE [LARGE SCALE GENOMIC DNA]</scope>
    <source>
        <strain evidence="8 9">ATCC 51263</strain>
    </source>
</reference>
<dbReference type="Gene3D" id="3.40.50.12780">
    <property type="entry name" value="N-terminal domain of ligase-like"/>
    <property type="match status" value="1"/>
</dbReference>
<keyword evidence="1 5" id="KW-0474">Menaquinone biosynthesis</keyword>
<dbReference type="InterPro" id="IPR045851">
    <property type="entry name" value="AMP-bd_C_sf"/>
</dbReference>
<dbReference type="InterPro" id="IPR010192">
    <property type="entry name" value="MenE"/>
</dbReference>
<dbReference type="GO" id="GO:0009234">
    <property type="term" value="P:menaquinone biosynthetic process"/>
    <property type="evidence" value="ECO:0007669"/>
    <property type="project" value="UniProtKB-UniRule"/>
</dbReference>
<comment type="catalytic activity">
    <reaction evidence="5">
        <text>2-succinylbenzoate + ATP + CoA = 2-succinylbenzoyl-CoA + AMP + diphosphate</text>
        <dbReference type="Rhea" id="RHEA:17009"/>
        <dbReference type="ChEBI" id="CHEBI:18325"/>
        <dbReference type="ChEBI" id="CHEBI:30616"/>
        <dbReference type="ChEBI" id="CHEBI:33019"/>
        <dbReference type="ChEBI" id="CHEBI:57287"/>
        <dbReference type="ChEBI" id="CHEBI:57364"/>
        <dbReference type="ChEBI" id="CHEBI:456215"/>
        <dbReference type="EC" id="6.2.1.26"/>
    </reaction>
</comment>
<dbReference type="InterPro" id="IPR042099">
    <property type="entry name" value="ANL_N_sf"/>
</dbReference>
<dbReference type="PANTHER" id="PTHR43201:SF5">
    <property type="entry name" value="MEDIUM-CHAIN ACYL-COA LIGASE ACSF2, MITOCHONDRIAL"/>
    <property type="match status" value="1"/>
</dbReference>
<keyword evidence="9" id="KW-1185">Reference proteome</keyword>
<keyword evidence="3 5" id="KW-0547">Nucleotide-binding</keyword>
<comment type="function">
    <text evidence="5">Converts 2-succinylbenzoate (OSB) to 2-succinylbenzoyl-CoA (OSB-CoA).</text>
</comment>
<evidence type="ECO:0000259" key="6">
    <source>
        <dbReference type="Pfam" id="PF00501"/>
    </source>
</evidence>
<dbReference type="Gene3D" id="3.30.300.30">
    <property type="match status" value="1"/>
</dbReference>
<sequence>MPSKKRENQILTNFQNSHKHIFSWLQQQAKAQPDKLALYAEKAQYTFEELNQRVQKLAHVWFDCLPQSATHRFIAILGENQLNYIENTLAFWEIGWAIQCLNIRLSVEEIITQLKDSQCVYLLDLSSNTARRSRLAQALPELTIFTESMLTQANQVQVRQPIDLGYRLDQVASLMYTSGTTAAAKGVPQKFKQHLASATAAQQSLSVTPADCWLCAVPLFHISGLSILLRSLVIGHSLRLYRKFNPEKIHQDLLAGKGSIFSAVTKMLQDLLPYVPKQGYPNSFKAILLGGGPASIELLNACQQKQLPVMQSYGMTESCSQVFALPFCDALRKIGSAGKPLANIQCKIEKNTASQQTGEILIKGPNIVESYLHQRSSERWSADGWFHTGDLGYLDDEGFLYVVSRLSELIISGGENIYPNEIEQCLSKHPAIKEAVVVGKEDATWGQVPIAFLQLQAGFDQTSFNPEQLTEQLQALARYKWPKAFYFVKDFPRTASGKIQKRKLLTKERVNVLE</sequence>
<dbReference type="GO" id="GO:0005524">
    <property type="term" value="F:ATP binding"/>
    <property type="evidence" value="ECO:0007669"/>
    <property type="project" value="UniProtKB-KW"/>
</dbReference>
<evidence type="ECO:0000256" key="3">
    <source>
        <dbReference type="ARBA" id="ARBA00022741"/>
    </source>
</evidence>
<dbReference type="Pfam" id="PF00501">
    <property type="entry name" value="AMP-binding"/>
    <property type="match status" value="1"/>
</dbReference>
<gene>
    <name evidence="5" type="primary">menE</name>
    <name evidence="8" type="ORF">I568_01566</name>
</gene>
<dbReference type="NCBIfam" id="TIGR01923">
    <property type="entry name" value="menE"/>
    <property type="match status" value="1"/>
</dbReference>
<comment type="pathway">
    <text evidence="5">Quinol/quinone metabolism; menaquinone biosynthesis.</text>
</comment>